<keyword evidence="1" id="KW-0808">Transferase</keyword>
<comment type="caution">
    <text evidence="1">The sequence shown here is derived from an EMBL/GenBank/DDBJ whole genome shotgun (WGS) entry which is preliminary data.</text>
</comment>
<proteinExistence type="predicted"/>
<dbReference type="Gene3D" id="3.40.50.300">
    <property type="entry name" value="P-loop containing nucleotide triphosphate hydrolases"/>
    <property type="match status" value="1"/>
</dbReference>
<dbReference type="Pfam" id="PF01715">
    <property type="entry name" value="IPPT"/>
    <property type="match status" value="1"/>
</dbReference>
<dbReference type="GO" id="GO:0016740">
    <property type="term" value="F:transferase activity"/>
    <property type="evidence" value="ECO:0007669"/>
    <property type="project" value="UniProtKB-KW"/>
</dbReference>
<gene>
    <name evidence="1" type="ORF">LDC_2521</name>
</gene>
<protein>
    <submittedName>
        <fullName evidence="1">tRNA delta(2)-isopentenylpyrophosphate transferase</fullName>
    </submittedName>
</protein>
<name>D9PLU5_9ZZZZ</name>
<dbReference type="EMBL" id="ADZX01000767">
    <property type="protein sequence ID" value="EFK95467.1"/>
    <property type="molecule type" value="Genomic_DNA"/>
</dbReference>
<dbReference type="InterPro" id="IPR027417">
    <property type="entry name" value="P-loop_NTPase"/>
</dbReference>
<dbReference type="AlphaFoldDB" id="D9PLU5"/>
<evidence type="ECO:0000313" key="1">
    <source>
        <dbReference type="EMBL" id="EFK95467.1"/>
    </source>
</evidence>
<organism evidence="1">
    <name type="scientific">sediment metagenome</name>
    <dbReference type="NCBI Taxonomy" id="749907"/>
    <lineage>
        <taxon>unclassified sequences</taxon>
        <taxon>metagenomes</taxon>
        <taxon>ecological metagenomes</taxon>
    </lineage>
</organism>
<reference evidence="1" key="1">
    <citation type="submission" date="2010-07" db="EMBL/GenBank/DDBJ databases">
        <authorList>
            <consortium name="CONSOLIDER consortium CSD2007-00005"/>
            <person name="Guazzaroni M.-E."/>
            <person name="Richter M."/>
            <person name="Garcia-Salamanca A."/>
            <person name="Yarza P."/>
            <person name="Ferrer M."/>
        </authorList>
    </citation>
    <scope>NUCLEOTIDE SEQUENCE</scope>
</reference>
<sequence length="49" mass="5562">MLNTEIISTDSRQIFKYMDIGTGKVTKEEMSGISHHMIDIIEPNTSYSV</sequence>
<accession>D9PLU5</accession>
<reference evidence="1" key="2">
    <citation type="journal article" date="2011" name="Microb. Ecol.">
        <title>Taxonomic and Functional Metagenomic Profiling of the Microbial Community in the Anoxic Sediment of a Sub-saline Shallow Lake (Laguna de Carrizo, Central Spain).</title>
        <authorList>
            <person name="Ferrer M."/>
            <person name="Guazzaroni M.E."/>
            <person name="Richter M."/>
            <person name="Garcia-Salamanca A."/>
            <person name="Yarza P."/>
            <person name="Suarez-Suarez A."/>
            <person name="Solano J."/>
            <person name="Alcaide M."/>
            <person name="van Dillewijn P."/>
            <person name="Molina-Henares M.A."/>
            <person name="Lopez-Cortes N."/>
            <person name="Al-Ramahi Y."/>
            <person name="Guerrero C."/>
            <person name="Acosta A."/>
            <person name="de Eugenio L.I."/>
            <person name="Martinez V."/>
            <person name="Marques S."/>
            <person name="Rojo F."/>
            <person name="Santero E."/>
            <person name="Genilloud O."/>
            <person name="Perez-Perez J."/>
            <person name="Rossello-Mora R."/>
            <person name="Ramos J.L."/>
        </authorList>
    </citation>
    <scope>NUCLEOTIDE SEQUENCE</scope>
</reference>